<keyword evidence="1" id="KW-0812">Transmembrane</keyword>
<feature type="transmembrane region" description="Helical" evidence="1">
    <location>
        <begin position="81"/>
        <end position="98"/>
    </location>
</feature>
<dbReference type="AlphaFoldDB" id="A0A5J5F0M4"/>
<evidence type="ECO:0000313" key="2">
    <source>
        <dbReference type="EMBL" id="KAA8909399.1"/>
    </source>
</evidence>
<proteinExistence type="predicted"/>
<accession>A0A5J5F0M4</accession>
<dbReference type="InParanoid" id="A0A5J5F0M4"/>
<keyword evidence="1" id="KW-1133">Transmembrane helix</keyword>
<evidence type="ECO:0000313" key="3">
    <source>
        <dbReference type="Proteomes" id="UP000326924"/>
    </source>
</evidence>
<sequence>MCTQTYIVHTCSCKKHHEFTQCRRRLGTIVKCKPVRERKSHDSANYCVKHLIASDMLAEGDVFNLPENLLRNQQVVWYSRMLMQLVQDFLSSLLWLAVSVQQWTAGIHPFPGHPQLDALRGSHLLIAGFVLGVFFWFF</sequence>
<keyword evidence="1" id="KW-0472">Membrane</keyword>
<reference evidence="2 3" key="1">
    <citation type="submission" date="2019-09" db="EMBL/GenBank/DDBJ databases">
        <title>Draft genome of the ectomycorrhizal ascomycete Sphaerosporella brunnea.</title>
        <authorList>
            <consortium name="DOE Joint Genome Institute"/>
            <person name="Benucci G.M."/>
            <person name="Marozzi G."/>
            <person name="Antonielli L."/>
            <person name="Sanchez S."/>
            <person name="Marco P."/>
            <person name="Wang X."/>
            <person name="Falini L.B."/>
            <person name="Barry K."/>
            <person name="Haridas S."/>
            <person name="Lipzen A."/>
            <person name="Labutti K."/>
            <person name="Grigoriev I.V."/>
            <person name="Murat C."/>
            <person name="Martin F."/>
            <person name="Albertini E."/>
            <person name="Donnini D."/>
            <person name="Bonito G."/>
        </authorList>
    </citation>
    <scope>NUCLEOTIDE SEQUENCE [LARGE SCALE GENOMIC DNA]</scope>
    <source>
        <strain evidence="2 3">Sb_GMNB300</strain>
    </source>
</reference>
<dbReference type="EMBL" id="VXIS01000058">
    <property type="protein sequence ID" value="KAA8909399.1"/>
    <property type="molecule type" value="Genomic_DNA"/>
</dbReference>
<name>A0A5J5F0M4_9PEZI</name>
<dbReference type="OrthoDB" id="3819893at2759"/>
<protein>
    <submittedName>
        <fullName evidence="2">Uncharacterized protein</fullName>
    </submittedName>
</protein>
<feature type="transmembrane region" description="Helical" evidence="1">
    <location>
        <begin position="118"/>
        <end position="137"/>
    </location>
</feature>
<comment type="caution">
    <text evidence="2">The sequence shown here is derived from an EMBL/GenBank/DDBJ whole genome shotgun (WGS) entry which is preliminary data.</text>
</comment>
<keyword evidence="3" id="KW-1185">Reference proteome</keyword>
<gene>
    <name evidence="2" type="ORF">FN846DRAFT_942608</name>
</gene>
<feature type="non-terminal residue" evidence="2">
    <location>
        <position position="138"/>
    </location>
</feature>
<organism evidence="2 3">
    <name type="scientific">Sphaerosporella brunnea</name>
    <dbReference type="NCBI Taxonomy" id="1250544"/>
    <lineage>
        <taxon>Eukaryota</taxon>
        <taxon>Fungi</taxon>
        <taxon>Dikarya</taxon>
        <taxon>Ascomycota</taxon>
        <taxon>Pezizomycotina</taxon>
        <taxon>Pezizomycetes</taxon>
        <taxon>Pezizales</taxon>
        <taxon>Pyronemataceae</taxon>
        <taxon>Sphaerosporella</taxon>
    </lineage>
</organism>
<evidence type="ECO:0000256" key="1">
    <source>
        <dbReference type="SAM" id="Phobius"/>
    </source>
</evidence>
<dbReference type="Proteomes" id="UP000326924">
    <property type="component" value="Unassembled WGS sequence"/>
</dbReference>